<organism evidence="3 4">
    <name type="scientific">Actinomadura namibiensis</name>
    <dbReference type="NCBI Taxonomy" id="182080"/>
    <lineage>
        <taxon>Bacteria</taxon>
        <taxon>Bacillati</taxon>
        <taxon>Actinomycetota</taxon>
        <taxon>Actinomycetes</taxon>
        <taxon>Streptosporangiales</taxon>
        <taxon>Thermomonosporaceae</taxon>
        <taxon>Actinomadura</taxon>
    </lineage>
</organism>
<proteinExistence type="predicted"/>
<dbReference type="PROSITE" id="PS50846">
    <property type="entry name" value="HMA_2"/>
    <property type="match status" value="1"/>
</dbReference>
<dbReference type="PRINTS" id="PR00944">
    <property type="entry name" value="CUEXPORT"/>
</dbReference>
<dbReference type="PROSITE" id="PS01047">
    <property type="entry name" value="HMA_1"/>
    <property type="match status" value="1"/>
</dbReference>
<evidence type="ECO:0000256" key="1">
    <source>
        <dbReference type="ARBA" id="ARBA00022723"/>
    </source>
</evidence>
<dbReference type="RefSeq" id="WP_182847499.1">
    <property type="nucleotide sequence ID" value="NZ_BAAALP010000028.1"/>
</dbReference>
<dbReference type="InterPro" id="IPR017969">
    <property type="entry name" value="Heavy-metal-associated_CS"/>
</dbReference>
<feature type="domain" description="HMA" evidence="2">
    <location>
        <begin position="2"/>
        <end position="66"/>
    </location>
</feature>
<protein>
    <submittedName>
        <fullName evidence="3">Copper chaperone CopZ</fullName>
    </submittedName>
</protein>
<name>A0A7W3QQ99_ACTNM</name>
<comment type="caution">
    <text evidence="3">The sequence shown here is derived from an EMBL/GenBank/DDBJ whole genome shotgun (WGS) entry which is preliminary data.</text>
</comment>
<accession>A0A7W3QQ99</accession>
<keyword evidence="1" id="KW-0479">Metal-binding</keyword>
<dbReference type="InterPro" id="IPR000428">
    <property type="entry name" value="Cu-bd"/>
</dbReference>
<sequence length="66" mass="7043">MSEIRYNVPEISCQHCVNAIGGEVRQVPGVAEVVVDVDAKTVTVRGEELDDAALRAAIDEAGYEIA</sequence>
<dbReference type="SUPFAM" id="SSF55008">
    <property type="entry name" value="HMA, heavy metal-associated domain"/>
    <property type="match status" value="1"/>
</dbReference>
<evidence type="ECO:0000313" key="3">
    <source>
        <dbReference type="EMBL" id="MBA8955499.1"/>
    </source>
</evidence>
<evidence type="ECO:0000313" key="4">
    <source>
        <dbReference type="Proteomes" id="UP000572680"/>
    </source>
</evidence>
<dbReference type="GO" id="GO:0006825">
    <property type="term" value="P:copper ion transport"/>
    <property type="evidence" value="ECO:0007669"/>
    <property type="project" value="InterPro"/>
</dbReference>
<evidence type="ECO:0000259" key="2">
    <source>
        <dbReference type="PROSITE" id="PS50846"/>
    </source>
</evidence>
<dbReference type="Proteomes" id="UP000572680">
    <property type="component" value="Unassembled WGS sequence"/>
</dbReference>
<dbReference type="Gene3D" id="3.30.70.100">
    <property type="match status" value="1"/>
</dbReference>
<dbReference type="AlphaFoldDB" id="A0A7W3QQ99"/>
<dbReference type="GO" id="GO:0005507">
    <property type="term" value="F:copper ion binding"/>
    <property type="evidence" value="ECO:0007669"/>
    <property type="project" value="InterPro"/>
</dbReference>
<dbReference type="Pfam" id="PF00403">
    <property type="entry name" value="HMA"/>
    <property type="match status" value="1"/>
</dbReference>
<dbReference type="InterPro" id="IPR036163">
    <property type="entry name" value="HMA_dom_sf"/>
</dbReference>
<dbReference type="CDD" id="cd00371">
    <property type="entry name" value="HMA"/>
    <property type="match status" value="1"/>
</dbReference>
<dbReference type="EMBL" id="JACJIA010000012">
    <property type="protein sequence ID" value="MBA8955499.1"/>
    <property type="molecule type" value="Genomic_DNA"/>
</dbReference>
<dbReference type="InterPro" id="IPR006121">
    <property type="entry name" value="HMA_dom"/>
</dbReference>
<keyword evidence="4" id="KW-1185">Reference proteome</keyword>
<gene>
    <name evidence="3" type="ORF">HNR61_007175</name>
</gene>
<reference evidence="3 4" key="1">
    <citation type="submission" date="2020-08" db="EMBL/GenBank/DDBJ databases">
        <title>Genomic Encyclopedia of Type Strains, Phase IV (KMG-IV): sequencing the most valuable type-strain genomes for metagenomic binning, comparative biology and taxonomic classification.</title>
        <authorList>
            <person name="Goeker M."/>
        </authorList>
    </citation>
    <scope>NUCLEOTIDE SEQUENCE [LARGE SCALE GENOMIC DNA]</scope>
    <source>
        <strain evidence="3 4">DSM 44197</strain>
    </source>
</reference>